<evidence type="ECO:0000259" key="2">
    <source>
        <dbReference type="SMART" id="SM00470"/>
    </source>
</evidence>
<dbReference type="InterPro" id="IPR050336">
    <property type="entry name" value="Chromosome_partition/occlusion"/>
</dbReference>
<sequence>MSDRNSLDLSALAQFRPSDLLAAGEGVSTPAAAVHVDLDLIDFDPAQPRRSFREESIEELSASIRLHGVLEPVSVRSNASAQGRYIVNRGERRIRAARRAGLKTVPVFIDERIDPFAQAAENLHREDMSALDLAQFIAAREREGITRAEIARRLAKPRSFITEAAALTGASEDLRQAVREGRVGEDVRTLYRLVSAGREAPEVVRVVVQGPDVVSRANVDALLARAQGAEAWQGNSVRSAQTVSGGRTVLVVEHEGRRGSLRIKARDGDVGEVRFGDGSRRAVPLAALRLVCWATEETT</sequence>
<dbReference type="Gene3D" id="1.10.10.2830">
    <property type="match status" value="1"/>
</dbReference>
<keyword evidence="4" id="KW-1185">Reference proteome</keyword>
<dbReference type="InterPro" id="IPR013741">
    <property type="entry name" value="KorB_domain"/>
</dbReference>
<name>A0ABP8HWQ7_9BURK</name>
<dbReference type="NCBIfam" id="TIGR00180">
    <property type="entry name" value="parB_part"/>
    <property type="match status" value="1"/>
</dbReference>
<dbReference type="Gene3D" id="3.90.1530.30">
    <property type="match status" value="1"/>
</dbReference>
<feature type="domain" description="ParB-like N-terminal" evidence="2">
    <location>
        <begin position="34"/>
        <end position="123"/>
    </location>
</feature>
<dbReference type="Proteomes" id="UP001500975">
    <property type="component" value="Unassembled WGS sequence"/>
</dbReference>
<dbReference type="PANTHER" id="PTHR33375">
    <property type="entry name" value="CHROMOSOME-PARTITIONING PROTEIN PARB-RELATED"/>
    <property type="match status" value="1"/>
</dbReference>
<dbReference type="SMART" id="SM00470">
    <property type="entry name" value="ParB"/>
    <property type="match status" value="1"/>
</dbReference>
<dbReference type="CDD" id="cd16398">
    <property type="entry name" value="KorB_N_like"/>
    <property type="match status" value="1"/>
</dbReference>
<dbReference type="Pfam" id="PF08535">
    <property type="entry name" value="KorB"/>
    <property type="match status" value="1"/>
</dbReference>
<comment type="caution">
    <text evidence="3">The sequence shown here is derived from an EMBL/GenBank/DDBJ whole genome shotgun (WGS) entry which is preliminary data.</text>
</comment>
<evidence type="ECO:0000313" key="3">
    <source>
        <dbReference type="EMBL" id="GAA4346172.1"/>
    </source>
</evidence>
<proteinExistence type="inferred from homology"/>
<evidence type="ECO:0000313" key="4">
    <source>
        <dbReference type="Proteomes" id="UP001500975"/>
    </source>
</evidence>
<dbReference type="SUPFAM" id="SSF110849">
    <property type="entry name" value="ParB/Sulfiredoxin"/>
    <property type="match status" value="1"/>
</dbReference>
<dbReference type="InterPro" id="IPR036086">
    <property type="entry name" value="ParB/Sulfiredoxin_sf"/>
</dbReference>
<evidence type="ECO:0000256" key="1">
    <source>
        <dbReference type="ARBA" id="ARBA00006295"/>
    </source>
</evidence>
<dbReference type="InterPro" id="IPR004437">
    <property type="entry name" value="ParB/RepB/Spo0J"/>
</dbReference>
<gene>
    <name evidence="3" type="ORF">GCM10023165_30770</name>
</gene>
<dbReference type="RefSeq" id="WP_345538939.1">
    <property type="nucleotide sequence ID" value="NZ_BAABGJ010000032.1"/>
</dbReference>
<dbReference type="PANTHER" id="PTHR33375:SF1">
    <property type="entry name" value="CHROMOSOME-PARTITIONING PROTEIN PARB-RELATED"/>
    <property type="match status" value="1"/>
</dbReference>
<protein>
    <recommendedName>
        <fullName evidence="2">ParB-like N-terminal domain-containing protein</fullName>
    </recommendedName>
</protein>
<organism evidence="3 4">
    <name type="scientific">Variovorax defluvii</name>
    <dbReference type="NCBI Taxonomy" id="913761"/>
    <lineage>
        <taxon>Bacteria</taxon>
        <taxon>Pseudomonadati</taxon>
        <taxon>Pseudomonadota</taxon>
        <taxon>Betaproteobacteria</taxon>
        <taxon>Burkholderiales</taxon>
        <taxon>Comamonadaceae</taxon>
        <taxon>Variovorax</taxon>
    </lineage>
</organism>
<dbReference type="EMBL" id="BAABGJ010000032">
    <property type="protein sequence ID" value="GAA4346172.1"/>
    <property type="molecule type" value="Genomic_DNA"/>
</dbReference>
<dbReference type="Pfam" id="PF02195">
    <property type="entry name" value="ParB_N"/>
    <property type="match status" value="1"/>
</dbReference>
<reference evidence="4" key="1">
    <citation type="journal article" date="2019" name="Int. J. Syst. Evol. Microbiol.">
        <title>The Global Catalogue of Microorganisms (GCM) 10K type strain sequencing project: providing services to taxonomists for standard genome sequencing and annotation.</title>
        <authorList>
            <consortium name="The Broad Institute Genomics Platform"/>
            <consortium name="The Broad Institute Genome Sequencing Center for Infectious Disease"/>
            <person name="Wu L."/>
            <person name="Ma J."/>
        </authorList>
    </citation>
    <scope>NUCLEOTIDE SEQUENCE [LARGE SCALE GENOMIC DNA]</scope>
    <source>
        <strain evidence="4">JCM 17804</strain>
    </source>
</reference>
<comment type="similarity">
    <text evidence="1">Belongs to the ParB family.</text>
</comment>
<dbReference type="InterPro" id="IPR003115">
    <property type="entry name" value="ParB_N"/>
</dbReference>
<accession>A0ABP8HWQ7</accession>